<evidence type="ECO:0008006" key="6">
    <source>
        <dbReference type="Google" id="ProtNLM"/>
    </source>
</evidence>
<evidence type="ECO:0000313" key="5">
    <source>
        <dbReference type="Proteomes" id="UP000298327"/>
    </source>
</evidence>
<dbReference type="InterPro" id="IPR036291">
    <property type="entry name" value="NAD(P)-bd_dom_sf"/>
</dbReference>
<comment type="similarity">
    <text evidence="1">Belongs to the short-chain dehydrogenases/reductases (SDR) family.</text>
</comment>
<keyword evidence="5" id="KW-1185">Reference proteome</keyword>
<organism evidence="4 5">
    <name type="scientific">Dentipellis fragilis</name>
    <dbReference type="NCBI Taxonomy" id="205917"/>
    <lineage>
        <taxon>Eukaryota</taxon>
        <taxon>Fungi</taxon>
        <taxon>Dikarya</taxon>
        <taxon>Basidiomycota</taxon>
        <taxon>Agaricomycotina</taxon>
        <taxon>Agaricomycetes</taxon>
        <taxon>Russulales</taxon>
        <taxon>Hericiaceae</taxon>
        <taxon>Dentipellis</taxon>
    </lineage>
</organism>
<evidence type="ECO:0000313" key="4">
    <source>
        <dbReference type="EMBL" id="TFY53064.1"/>
    </source>
</evidence>
<reference evidence="4 5" key="1">
    <citation type="submission" date="2019-02" db="EMBL/GenBank/DDBJ databases">
        <title>Genome sequencing of the rare red list fungi Dentipellis fragilis.</title>
        <authorList>
            <person name="Buettner E."/>
            <person name="Kellner H."/>
        </authorList>
    </citation>
    <scope>NUCLEOTIDE SEQUENCE [LARGE SCALE GENOMIC DNA]</scope>
    <source>
        <strain evidence="4 5">DSM 105465</strain>
    </source>
</reference>
<evidence type="ECO:0000256" key="2">
    <source>
        <dbReference type="ARBA" id="ARBA00022857"/>
    </source>
</evidence>
<dbReference type="OrthoDB" id="191139at2759"/>
<dbReference type="PANTHER" id="PTHR24320">
    <property type="entry name" value="RETINOL DEHYDROGENASE"/>
    <property type="match status" value="1"/>
</dbReference>
<sequence length="428" mass="46898">MHRDAGRGRMADGDQPDLESDIYERMYRRLASACLPACLPTSSYPILSHSSHPVLSVDESDTRNTKMVTDSLTRLGAPNPRSPRVRTEEGLLDLCGINVTRTTIAQTNLQHAFIRTAEAEAEPAQAGVPAQAALDDARCARLEWADGDRDRRELGAGEGVVSADAACPSQILLSKNARVYMAARSQSKADAAIAELKKDTGKEDIFFLQLDLADLKSVRDAANTFIEKEPKLHVLFNNGGVMFLPLDQMTAQGYDSQFGTNVLGHYFFTTLLLPLLISTAQADPKHKARIVHNSSDGAELFKVPGGIDWDSLKKGDASKKVRAKLGTKKLYGQSKLGNILLSNELARRRTCSGTRGAVLKTFLETVVLKDISLGVISQLYAGTADDALAMNGEYLVPWARRTFPDKDAQSPELAKKMWEWCEEQTKGF</sequence>
<dbReference type="SUPFAM" id="SSF51735">
    <property type="entry name" value="NAD(P)-binding Rossmann-fold domains"/>
    <property type="match status" value="1"/>
</dbReference>
<dbReference type="EMBL" id="SEOQ01001207">
    <property type="protein sequence ID" value="TFY53064.1"/>
    <property type="molecule type" value="Genomic_DNA"/>
</dbReference>
<proteinExistence type="inferred from homology"/>
<comment type="caution">
    <text evidence="4">The sequence shown here is derived from an EMBL/GenBank/DDBJ whole genome shotgun (WGS) entry which is preliminary data.</text>
</comment>
<evidence type="ECO:0000256" key="1">
    <source>
        <dbReference type="ARBA" id="ARBA00006484"/>
    </source>
</evidence>
<gene>
    <name evidence="4" type="ORF">EVG20_g10283</name>
</gene>
<name>A0A4Y9XRX4_9AGAM</name>
<keyword evidence="3" id="KW-0560">Oxidoreductase</keyword>
<accession>A0A4Y9XRX4</accession>
<dbReference type="PANTHER" id="PTHR24320:SF282">
    <property type="entry name" value="WW DOMAIN-CONTAINING OXIDOREDUCTASE"/>
    <property type="match status" value="1"/>
</dbReference>
<keyword evidence="2" id="KW-0521">NADP</keyword>
<dbReference type="Pfam" id="PF00106">
    <property type="entry name" value="adh_short"/>
    <property type="match status" value="1"/>
</dbReference>
<dbReference type="Proteomes" id="UP000298327">
    <property type="component" value="Unassembled WGS sequence"/>
</dbReference>
<protein>
    <recommendedName>
        <fullName evidence="6">NAD(P)-binding protein</fullName>
    </recommendedName>
</protein>
<dbReference type="STRING" id="205917.A0A4Y9XRX4"/>
<dbReference type="InterPro" id="IPR002347">
    <property type="entry name" value="SDR_fam"/>
</dbReference>
<evidence type="ECO:0000256" key="3">
    <source>
        <dbReference type="ARBA" id="ARBA00023002"/>
    </source>
</evidence>
<dbReference type="AlphaFoldDB" id="A0A4Y9XRX4"/>
<dbReference type="Gene3D" id="3.40.50.720">
    <property type="entry name" value="NAD(P)-binding Rossmann-like Domain"/>
    <property type="match status" value="1"/>
</dbReference>
<dbReference type="GO" id="GO:0016491">
    <property type="term" value="F:oxidoreductase activity"/>
    <property type="evidence" value="ECO:0007669"/>
    <property type="project" value="UniProtKB-KW"/>
</dbReference>